<dbReference type="GO" id="GO:0005524">
    <property type="term" value="F:ATP binding"/>
    <property type="evidence" value="ECO:0007669"/>
    <property type="project" value="UniProtKB-KW"/>
</dbReference>
<dbReference type="InterPro" id="IPR050304">
    <property type="entry name" value="MT-severing_AAA_ATPase"/>
</dbReference>
<comment type="cofactor">
    <cofactor evidence="1">
        <name>Mg(2+)</name>
        <dbReference type="ChEBI" id="CHEBI:18420"/>
    </cofactor>
</comment>
<dbReference type="FunFam" id="3.40.50.300:FF:000093">
    <property type="entry name" value="Fidgetin-like 1"/>
    <property type="match status" value="1"/>
</dbReference>
<evidence type="ECO:0000256" key="9">
    <source>
        <dbReference type="ARBA" id="ARBA00023242"/>
    </source>
</evidence>
<dbReference type="SMART" id="SM00382">
    <property type="entry name" value="AAA"/>
    <property type="match status" value="1"/>
</dbReference>
<dbReference type="InterPro" id="IPR003593">
    <property type="entry name" value="AAA+_ATPase"/>
</dbReference>
<name>A0A6F9DD23_9ASCI</name>
<dbReference type="Gene3D" id="3.40.50.300">
    <property type="entry name" value="P-loop containing nucleotide triphosphate hydrolases"/>
    <property type="match status" value="1"/>
</dbReference>
<keyword evidence="4" id="KW-0479">Metal-binding</keyword>
<dbReference type="InterPro" id="IPR027417">
    <property type="entry name" value="P-loop_NTPase"/>
</dbReference>
<proteinExistence type="evidence at transcript level"/>
<feature type="domain" description="AAA+ ATPase" evidence="14">
    <location>
        <begin position="324"/>
        <end position="460"/>
    </location>
</feature>
<comment type="subcellular location">
    <subcellularLocation>
        <location evidence="2">Nucleus</location>
    </subcellularLocation>
</comment>
<evidence type="ECO:0000256" key="12">
    <source>
        <dbReference type="RuleBase" id="RU003651"/>
    </source>
</evidence>
<evidence type="ECO:0000256" key="6">
    <source>
        <dbReference type="ARBA" id="ARBA00022801"/>
    </source>
</evidence>
<evidence type="ECO:0000259" key="14">
    <source>
        <dbReference type="SMART" id="SM00382"/>
    </source>
</evidence>
<keyword evidence="6" id="KW-0378">Hydrolase</keyword>
<evidence type="ECO:0000256" key="3">
    <source>
        <dbReference type="ARBA" id="ARBA00006914"/>
    </source>
</evidence>
<dbReference type="InterPro" id="IPR015415">
    <property type="entry name" value="Spast_Vps4_C"/>
</dbReference>
<evidence type="ECO:0000256" key="4">
    <source>
        <dbReference type="ARBA" id="ARBA00022723"/>
    </source>
</evidence>
<dbReference type="InterPro" id="IPR003960">
    <property type="entry name" value="ATPase_AAA_CS"/>
</dbReference>
<reference evidence="15" key="1">
    <citation type="submission" date="2020-04" db="EMBL/GenBank/DDBJ databases">
        <authorList>
            <person name="Neveu A P."/>
        </authorList>
    </citation>
    <scope>NUCLEOTIDE SEQUENCE</scope>
    <source>
        <tissue evidence="15">Whole embryo</tissue>
    </source>
</reference>
<evidence type="ECO:0000256" key="13">
    <source>
        <dbReference type="SAM" id="MobiDB-lite"/>
    </source>
</evidence>
<protein>
    <recommendedName>
        <fullName evidence="10">Fidgetin-like protein 1</fullName>
    </recommendedName>
</protein>
<keyword evidence="7 12" id="KW-0067">ATP-binding</keyword>
<dbReference type="GO" id="GO:0005634">
    <property type="term" value="C:nucleus"/>
    <property type="evidence" value="ECO:0007669"/>
    <property type="project" value="UniProtKB-SubCell"/>
</dbReference>
<evidence type="ECO:0000256" key="1">
    <source>
        <dbReference type="ARBA" id="ARBA00001946"/>
    </source>
</evidence>
<accession>A0A6F9DD23</accession>
<dbReference type="AlphaFoldDB" id="A0A6F9DD23"/>
<dbReference type="SUPFAM" id="SSF52540">
    <property type="entry name" value="P-loop containing nucleoside triphosphate hydrolases"/>
    <property type="match status" value="1"/>
</dbReference>
<feature type="compositionally biased region" description="Polar residues" evidence="13">
    <location>
        <begin position="133"/>
        <end position="150"/>
    </location>
</feature>
<dbReference type="InterPro" id="IPR003959">
    <property type="entry name" value="ATPase_AAA_core"/>
</dbReference>
<evidence type="ECO:0000256" key="11">
    <source>
        <dbReference type="ARBA" id="ARBA00049360"/>
    </source>
</evidence>
<dbReference type="PANTHER" id="PTHR23074:SF17">
    <property type="entry name" value="FIDGETIN-LIKE PROTEIN 1"/>
    <property type="match status" value="1"/>
</dbReference>
<dbReference type="Gene3D" id="1.10.8.60">
    <property type="match status" value="1"/>
</dbReference>
<keyword evidence="8" id="KW-0460">Magnesium</keyword>
<gene>
    <name evidence="15" type="primary">Fignl1</name>
</gene>
<dbReference type="InterPro" id="IPR041569">
    <property type="entry name" value="AAA_lid_3"/>
</dbReference>
<feature type="compositionally biased region" description="Basic and acidic residues" evidence="13">
    <location>
        <begin position="196"/>
        <end position="207"/>
    </location>
</feature>
<dbReference type="GO" id="GO:0008568">
    <property type="term" value="F:microtubule severing ATPase activity"/>
    <property type="evidence" value="ECO:0007669"/>
    <property type="project" value="TreeGrafter"/>
</dbReference>
<dbReference type="InterPro" id="IPR047858">
    <property type="entry name" value="FIGNL1_ATPase"/>
</dbReference>
<evidence type="ECO:0000256" key="5">
    <source>
        <dbReference type="ARBA" id="ARBA00022741"/>
    </source>
</evidence>
<dbReference type="FunFam" id="1.10.8.60:FF:000022">
    <property type="entry name" value="Fidgetin like 1"/>
    <property type="match status" value="1"/>
</dbReference>
<dbReference type="Pfam" id="PF00004">
    <property type="entry name" value="AAA"/>
    <property type="match status" value="1"/>
</dbReference>
<dbReference type="Pfam" id="PF09336">
    <property type="entry name" value="Vps4_C"/>
    <property type="match status" value="1"/>
</dbReference>
<feature type="compositionally biased region" description="Basic and acidic residues" evidence="13">
    <location>
        <begin position="151"/>
        <end position="164"/>
    </location>
</feature>
<dbReference type="EMBL" id="LR785187">
    <property type="protein sequence ID" value="CAB3246226.1"/>
    <property type="molecule type" value="mRNA"/>
</dbReference>
<keyword evidence="5 12" id="KW-0547">Nucleotide-binding</keyword>
<dbReference type="PANTHER" id="PTHR23074">
    <property type="entry name" value="AAA DOMAIN-CONTAINING"/>
    <property type="match status" value="1"/>
</dbReference>
<evidence type="ECO:0000256" key="8">
    <source>
        <dbReference type="ARBA" id="ARBA00022842"/>
    </source>
</evidence>
<evidence type="ECO:0000256" key="10">
    <source>
        <dbReference type="ARBA" id="ARBA00035694"/>
    </source>
</evidence>
<organism evidence="15">
    <name type="scientific">Phallusia mammillata</name>
    <dbReference type="NCBI Taxonomy" id="59560"/>
    <lineage>
        <taxon>Eukaryota</taxon>
        <taxon>Metazoa</taxon>
        <taxon>Chordata</taxon>
        <taxon>Tunicata</taxon>
        <taxon>Ascidiacea</taxon>
        <taxon>Phlebobranchia</taxon>
        <taxon>Ascidiidae</taxon>
        <taxon>Phallusia</taxon>
    </lineage>
</organism>
<evidence type="ECO:0000313" key="15">
    <source>
        <dbReference type="EMBL" id="CAB3246226.1"/>
    </source>
</evidence>
<evidence type="ECO:0000256" key="2">
    <source>
        <dbReference type="ARBA" id="ARBA00004123"/>
    </source>
</evidence>
<dbReference type="GO" id="GO:0046872">
    <property type="term" value="F:metal ion binding"/>
    <property type="evidence" value="ECO:0007669"/>
    <property type="project" value="UniProtKB-KW"/>
</dbReference>
<feature type="region of interest" description="Disordered" evidence="13">
    <location>
        <begin position="133"/>
        <end position="252"/>
    </location>
</feature>
<dbReference type="CDD" id="cd19525">
    <property type="entry name" value="RecA-like_Figl-1"/>
    <property type="match status" value="1"/>
</dbReference>
<keyword evidence="9" id="KW-0539">Nucleus</keyword>
<comment type="similarity">
    <text evidence="3 12">Belongs to the AAA ATPase family.</text>
</comment>
<comment type="catalytic activity">
    <reaction evidence="11">
        <text>ATP + H2O = ADP + phosphate + H(+)</text>
        <dbReference type="Rhea" id="RHEA:13065"/>
        <dbReference type="ChEBI" id="CHEBI:15377"/>
        <dbReference type="ChEBI" id="CHEBI:15378"/>
        <dbReference type="ChEBI" id="CHEBI:30616"/>
        <dbReference type="ChEBI" id="CHEBI:43474"/>
        <dbReference type="ChEBI" id="CHEBI:456216"/>
    </reaction>
</comment>
<sequence length="566" mass="63908">MSSNFQTSLWQKRNYLLQDPAIQNESQRINVRRNNFIQASSPLWQKECDEDYQRMIIDDELHSCINKDESLNPMAHCYNTALQLCKTAQSNFSEWNSSLSCQDIDAVLPDCNDNAQCFDKKINSSMKLLATSKDTNQHQQPFEKGQQSIKSDSRNVYKTIEKDSMQTMTHPPKKPRLDQIQQTEKDRPNVHSTFRSAKEQHEIDQAKKNNKSYSPQGKSLKKSLGSRPRNQCFAKFIPPTGKEKEDEQSLMKVGSKQLDQNAADSKLKGIEPQLVEIILSEIMDHGPSIEWDDIAGLEYAKSTIKEIVIWPLLRPDIFTGLRGPPKGILLFGPPGTGKTLIGKCIASQSGATFFSISASSLTSKWIGQGEKLVRALFVVANMHQPSVIFIDEIDSLLSQRSDTEHESSRRIKTEFFVQLDGATTSSDDRILVVGATNRPQEIDEAARRRLVKRLYIPLPDRNAREKIIKKLLMQQPHNLIPDEINKIVLSTDGYSGADVTNLCKEAALGPIRSLKGKEIKNIQKDDVRPIQNQDFEMALLRVKASVSSNDILAYQEWNNTFGCGTI</sequence>
<dbReference type="PROSITE" id="PS00674">
    <property type="entry name" value="AAA"/>
    <property type="match status" value="1"/>
</dbReference>
<dbReference type="Pfam" id="PF17862">
    <property type="entry name" value="AAA_lid_3"/>
    <property type="match status" value="1"/>
</dbReference>
<evidence type="ECO:0000256" key="7">
    <source>
        <dbReference type="ARBA" id="ARBA00022840"/>
    </source>
</evidence>
<dbReference type="GO" id="GO:0016887">
    <property type="term" value="F:ATP hydrolysis activity"/>
    <property type="evidence" value="ECO:0007669"/>
    <property type="project" value="InterPro"/>
</dbReference>